<dbReference type="InterPro" id="IPR051209">
    <property type="entry name" value="FAD-bind_Monooxygenase_sf"/>
</dbReference>
<dbReference type="EMBL" id="MU004193">
    <property type="protein sequence ID" value="KAF2492799.1"/>
    <property type="molecule type" value="Genomic_DNA"/>
</dbReference>
<dbReference type="AlphaFoldDB" id="A0A6A6QL21"/>
<organism evidence="2 3">
    <name type="scientific">Lophium mytilinum</name>
    <dbReference type="NCBI Taxonomy" id="390894"/>
    <lineage>
        <taxon>Eukaryota</taxon>
        <taxon>Fungi</taxon>
        <taxon>Dikarya</taxon>
        <taxon>Ascomycota</taxon>
        <taxon>Pezizomycotina</taxon>
        <taxon>Dothideomycetes</taxon>
        <taxon>Pleosporomycetidae</taxon>
        <taxon>Mytilinidiales</taxon>
        <taxon>Mytilinidiaceae</taxon>
        <taxon>Lophium</taxon>
    </lineage>
</organism>
<evidence type="ECO:0008006" key="4">
    <source>
        <dbReference type="Google" id="ProtNLM"/>
    </source>
</evidence>
<evidence type="ECO:0000313" key="3">
    <source>
        <dbReference type="Proteomes" id="UP000799750"/>
    </source>
</evidence>
<dbReference type="InterPro" id="IPR036188">
    <property type="entry name" value="FAD/NAD-bd_sf"/>
</dbReference>
<evidence type="ECO:0000256" key="1">
    <source>
        <dbReference type="ARBA" id="ARBA00010139"/>
    </source>
</evidence>
<proteinExistence type="inferred from homology"/>
<dbReference type="SUPFAM" id="SSF51905">
    <property type="entry name" value="FAD/NAD(P)-binding domain"/>
    <property type="match status" value="1"/>
</dbReference>
<dbReference type="Gene3D" id="3.50.50.60">
    <property type="entry name" value="FAD/NAD(P)-binding domain"/>
    <property type="match status" value="1"/>
</dbReference>
<accession>A0A6A6QL21</accession>
<gene>
    <name evidence="2" type="ORF">BU16DRAFT_564111</name>
</gene>
<sequence>MITKGELSRYLESLVEDNLKFLPRGIKRVTEKGIEDDTGTFREVDAIICATGFDTQAMGVGARRIYVDLSTEDAESLLVPRSQRNRWSRSTIHMSECACEYMIECIQKLQWENLRWMIPKDAVVRAFIKQVDRYFAKTTFSFTCDQWAKRTPNGRVLGYWPGGAVHQRATLDTPRFEDFEHSSFDEDEDDCLAWMGNGMIVAQEKDTSTTATSTRLMFLLCLGRKKRGRWCRIERVSTFCKVDSIRN</sequence>
<dbReference type="PANTHER" id="PTHR42877">
    <property type="entry name" value="L-ORNITHINE N(5)-MONOOXYGENASE-RELATED"/>
    <property type="match status" value="1"/>
</dbReference>
<keyword evidence="3" id="KW-1185">Reference proteome</keyword>
<dbReference type="PANTHER" id="PTHR42877:SF7">
    <property type="entry name" value="FLAVIN-BINDING MONOOXYGENASE-RELATED"/>
    <property type="match status" value="1"/>
</dbReference>
<evidence type="ECO:0000313" key="2">
    <source>
        <dbReference type="EMBL" id="KAF2492799.1"/>
    </source>
</evidence>
<dbReference type="Proteomes" id="UP000799750">
    <property type="component" value="Unassembled WGS sequence"/>
</dbReference>
<protein>
    <recommendedName>
        <fullName evidence="4">FAD/NAD(P)-binding domain-containing protein</fullName>
    </recommendedName>
</protein>
<name>A0A6A6QL21_9PEZI</name>
<reference evidence="2" key="1">
    <citation type="journal article" date="2020" name="Stud. Mycol.">
        <title>101 Dothideomycetes genomes: a test case for predicting lifestyles and emergence of pathogens.</title>
        <authorList>
            <person name="Haridas S."/>
            <person name="Albert R."/>
            <person name="Binder M."/>
            <person name="Bloem J."/>
            <person name="Labutti K."/>
            <person name="Salamov A."/>
            <person name="Andreopoulos B."/>
            <person name="Baker S."/>
            <person name="Barry K."/>
            <person name="Bills G."/>
            <person name="Bluhm B."/>
            <person name="Cannon C."/>
            <person name="Castanera R."/>
            <person name="Culley D."/>
            <person name="Daum C."/>
            <person name="Ezra D."/>
            <person name="Gonzalez J."/>
            <person name="Henrissat B."/>
            <person name="Kuo A."/>
            <person name="Liang C."/>
            <person name="Lipzen A."/>
            <person name="Lutzoni F."/>
            <person name="Magnuson J."/>
            <person name="Mondo S."/>
            <person name="Nolan M."/>
            <person name="Ohm R."/>
            <person name="Pangilinan J."/>
            <person name="Park H.-J."/>
            <person name="Ramirez L."/>
            <person name="Alfaro M."/>
            <person name="Sun H."/>
            <person name="Tritt A."/>
            <person name="Yoshinaga Y."/>
            <person name="Zwiers L.-H."/>
            <person name="Turgeon B."/>
            <person name="Goodwin S."/>
            <person name="Spatafora J."/>
            <person name="Crous P."/>
            <person name="Grigoriev I."/>
        </authorList>
    </citation>
    <scope>NUCLEOTIDE SEQUENCE</scope>
    <source>
        <strain evidence="2">CBS 269.34</strain>
    </source>
</reference>
<comment type="similarity">
    <text evidence="1">Belongs to the FAD-binding monooxygenase family.</text>
</comment>